<evidence type="ECO:0000256" key="1">
    <source>
        <dbReference type="SAM" id="SignalP"/>
    </source>
</evidence>
<dbReference type="VEuPathDB" id="MicrosporidiaDB:NBO_12g0013"/>
<feature type="chain" id="PRO_5004344579" evidence="1">
    <location>
        <begin position="19"/>
        <end position="491"/>
    </location>
</feature>
<feature type="signal peptide" evidence="1">
    <location>
        <begin position="1"/>
        <end position="18"/>
    </location>
</feature>
<protein>
    <submittedName>
        <fullName evidence="2">Uncharacterized protein</fullName>
    </submittedName>
</protein>
<gene>
    <name evidence="2" type="ORF">NBO_12g0013</name>
</gene>
<dbReference type="AlphaFoldDB" id="R0KXI8"/>
<evidence type="ECO:0000313" key="2">
    <source>
        <dbReference type="EMBL" id="EOB14907.1"/>
    </source>
</evidence>
<keyword evidence="3" id="KW-1185">Reference proteome</keyword>
<evidence type="ECO:0000313" key="3">
    <source>
        <dbReference type="Proteomes" id="UP000016927"/>
    </source>
</evidence>
<accession>R0KXI8</accession>
<dbReference type="HOGENOM" id="CLU_043425_0_0_1"/>
<name>R0KXI8_NOSB1</name>
<proteinExistence type="predicted"/>
<reference evidence="2 3" key="1">
    <citation type="journal article" date="2013" name="BMC Genomics">
        <title>Comparative genomics of parasitic silkworm microsporidia reveal an association between genome expansion and host adaptation.</title>
        <authorList>
            <person name="Pan G."/>
            <person name="Xu J."/>
            <person name="Li T."/>
            <person name="Xia Q."/>
            <person name="Liu S.L."/>
            <person name="Zhang G."/>
            <person name="Li S."/>
            <person name="Li C."/>
            <person name="Liu H."/>
            <person name="Yang L."/>
            <person name="Liu T."/>
            <person name="Zhang X."/>
            <person name="Wu Z."/>
            <person name="Fan W."/>
            <person name="Dang X."/>
            <person name="Xiang H."/>
            <person name="Tao M."/>
            <person name="Li Y."/>
            <person name="Hu J."/>
            <person name="Li Z."/>
            <person name="Lin L."/>
            <person name="Luo J."/>
            <person name="Geng L."/>
            <person name="Wang L."/>
            <person name="Long M."/>
            <person name="Wan Y."/>
            <person name="He N."/>
            <person name="Zhang Z."/>
            <person name="Lu C."/>
            <person name="Keeling P.J."/>
            <person name="Wang J."/>
            <person name="Xiang Z."/>
            <person name="Zhou Z."/>
        </authorList>
    </citation>
    <scope>NUCLEOTIDE SEQUENCE [LARGE SCALE GENOMIC DNA]</scope>
    <source>
        <strain evidence="3">CQ1 / CVCC 102059</strain>
    </source>
</reference>
<sequence length="491" mass="58788">MNLFSSVIVLISNIGCASDYFSINEILMYENNYWGENRSQVITDKGFLEHVTLKIVDKKCSSHSSKCFLSDCHYDIVKNKYYFILCPCHSIYIFSNLNKAETVIFRSTYTFLNNAFVKLSNYGREKKYRYDNFKILIKDSSDIFRLENDDLVAYQSHIKQIFSNFISSGFIIEENFESVLEKDFIDTTPKFVLYHFVSLSSCLESYKEFMKYCNFLNLVDDNKSLTFNFKVKTNSDNMFRASKLKEYLEYHFKIYCKRKMQNPRFIKLKSWIDHFFKECCYKLEENILDNKIVLPFYEADSLSKYFNRFYGFIENVLDDFLENFEPLSLDFKKNYHSYVSKFLKKIDEMSKEFVNNSWDLLNVTNIFSKMFKRDLKDFIEIDKLMCDFHNMICCVSATRDGLSFSELKFKHPRFKDNYECRIIKGIEIVFDFSKNESEMKLNKPVLFQAVKALDREDHIHYLENNVDYFVRFLEDGFSLRFTLVENKRKKN</sequence>
<dbReference type="OrthoDB" id="373661at2759"/>
<organism evidence="2 3">
    <name type="scientific">Nosema bombycis (strain CQ1 / CVCC 102059)</name>
    <name type="common">Microsporidian parasite</name>
    <name type="synonym">Pebrine of silkworm</name>
    <dbReference type="NCBI Taxonomy" id="578461"/>
    <lineage>
        <taxon>Eukaryota</taxon>
        <taxon>Fungi</taxon>
        <taxon>Fungi incertae sedis</taxon>
        <taxon>Microsporidia</taxon>
        <taxon>Nosematidae</taxon>
        <taxon>Nosema</taxon>
    </lineage>
</organism>
<dbReference type="Proteomes" id="UP000016927">
    <property type="component" value="Unassembled WGS sequence"/>
</dbReference>
<keyword evidence="1" id="KW-0732">Signal</keyword>
<dbReference type="EMBL" id="KB908920">
    <property type="protein sequence ID" value="EOB14907.1"/>
    <property type="molecule type" value="Genomic_DNA"/>
</dbReference>